<evidence type="ECO:0000313" key="2">
    <source>
        <dbReference type="Proteomes" id="UP000034581"/>
    </source>
</evidence>
<reference evidence="1 2" key="1">
    <citation type="journal article" date="2015" name="Nature">
        <title>rRNA introns, odd ribosomes, and small enigmatic genomes across a large radiation of phyla.</title>
        <authorList>
            <person name="Brown C.T."/>
            <person name="Hug L.A."/>
            <person name="Thomas B.C."/>
            <person name="Sharon I."/>
            <person name="Castelle C.J."/>
            <person name="Singh A."/>
            <person name="Wilkins M.J."/>
            <person name="Williams K.H."/>
            <person name="Banfield J.F."/>
        </authorList>
    </citation>
    <scope>NUCLEOTIDE SEQUENCE [LARGE SCALE GENOMIC DNA]</scope>
</reference>
<accession>A0A0G0E2N9</accession>
<dbReference type="AlphaFoldDB" id="A0A0G0E2N9"/>
<dbReference type="Proteomes" id="UP000034581">
    <property type="component" value="Unassembled WGS sequence"/>
</dbReference>
<dbReference type="Gene3D" id="3.40.50.450">
    <property type="match status" value="1"/>
</dbReference>
<sequence>MLKKIYVSHLRNSDYKNSLYKPLRNSFLNNKYEFIFPHENSKQPYEIKKLLESNSIDIVLAEVSFPSTGQGIELGWADIYQTPIVCIYKKGVKTAYSLQKISNEFIEYENLADITKILETTFKEICK</sequence>
<comment type="caution">
    <text evidence="1">The sequence shown here is derived from an EMBL/GenBank/DDBJ whole genome shotgun (WGS) entry which is preliminary data.</text>
</comment>
<gene>
    <name evidence="1" type="ORF">UR67_C0006G0052</name>
</gene>
<organism evidence="1 2">
    <name type="scientific">candidate division CPR3 bacterium GW2011_GWF2_35_18</name>
    <dbReference type="NCBI Taxonomy" id="1618350"/>
    <lineage>
        <taxon>Bacteria</taxon>
        <taxon>Bacteria division CPR3</taxon>
    </lineage>
</organism>
<name>A0A0G0E2N9_UNCC3</name>
<dbReference type="SUPFAM" id="SSF52309">
    <property type="entry name" value="N-(deoxy)ribosyltransferase-like"/>
    <property type="match status" value="1"/>
</dbReference>
<protein>
    <submittedName>
        <fullName evidence="1">Uncharacterized protein</fullName>
    </submittedName>
</protein>
<dbReference type="EMBL" id="LBQB01000006">
    <property type="protein sequence ID" value="KKP69485.1"/>
    <property type="molecule type" value="Genomic_DNA"/>
</dbReference>
<dbReference type="STRING" id="1618350.UR67_C0006G0052"/>
<evidence type="ECO:0000313" key="1">
    <source>
        <dbReference type="EMBL" id="KKP69485.1"/>
    </source>
</evidence>
<proteinExistence type="predicted"/>